<accession>A0A4C1X2R9</accession>
<organism evidence="1 2">
    <name type="scientific">Eumeta variegata</name>
    <name type="common">Bagworm moth</name>
    <name type="synonym">Eumeta japonica</name>
    <dbReference type="NCBI Taxonomy" id="151549"/>
    <lineage>
        <taxon>Eukaryota</taxon>
        <taxon>Metazoa</taxon>
        <taxon>Ecdysozoa</taxon>
        <taxon>Arthropoda</taxon>
        <taxon>Hexapoda</taxon>
        <taxon>Insecta</taxon>
        <taxon>Pterygota</taxon>
        <taxon>Neoptera</taxon>
        <taxon>Endopterygota</taxon>
        <taxon>Lepidoptera</taxon>
        <taxon>Glossata</taxon>
        <taxon>Ditrysia</taxon>
        <taxon>Tineoidea</taxon>
        <taxon>Psychidae</taxon>
        <taxon>Oiketicinae</taxon>
        <taxon>Eumeta</taxon>
    </lineage>
</organism>
<dbReference type="EMBL" id="BGZK01000712">
    <property type="protein sequence ID" value="GBP57272.1"/>
    <property type="molecule type" value="Genomic_DNA"/>
</dbReference>
<gene>
    <name evidence="1" type="ORF">EVAR_44089_1</name>
</gene>
<dbReference type="AlphaFoldDB" id="A0A4C1X2R9"/>
<sequence length="129" mass="14512">MYENQTKNSNAHASRLYKIRSLNKVSAAPAAPRRAMFSLQQRSLVYLRANAVRISPGRRRALREQQWAALPVKARACNAGGLRRRSSIKNILRGVIGRAPRAYSATSLRRHAATPRYGRAVCRGFCTYK</sequence>
<protein>
    <submittedName>
        <fullName evidence="1">Uncharacterized protein</fullName>
    </submittedName>
</protein>
<evidence type="ECO:0000313" key="2">
    <source>
        <dbReference type="Proteomes" id="UP000299102"/>
    </source>
</evidence>
<evidence type="ECO:0000313" key="1">
    <source>
        <dbReference type="EMBL" id="GBP57272.1"/>
    </source>
</evidence>
<comment type="caution">
    <text evidence="1">The sequence shown here is derived from an EMBL/GenBank/DDBJ whole genome shotgun (WGS) entry which is preliminary data.</text>
</comment>
<name>A0A4C1X2R9_EUMVA</name>
<keyword evidence="2" id="KW-1185">Reference proteome</keyword>
<proteinExistence type="predicted"/>
<reference evidence="1 2" key="1">
    <citation type="journal article" date="2019" name="Commun. Biol.">
        <title>The bagworm genome reveals a unique fibroin gene that provides high tensile strength.</title>
        <authorList>
            <person name="Kono N."/>
            <person name="Nakamura H."/>
            <person name="Ohtoshi R."/>
            <person name="Tomita M."/>
            <person name="Numata K."/>
            <person name="Arakawa K."/>
        </authorList>
    </citation>
    <scope>NUCLEOTIDE SEQUENCE [LARGE SCALE GENOMIC DNA]</scope>
</reference>
<dbReference type="Proteomes" id="UP000299102">
    <property type="component" value="Unassembled WGS sequence"/>
</dbReference>